<feature type="domain" description="Nudix hydrolase" evidence="3">
    <location>
        <begin position="16"/>
        <end position="149"/>
    </location>
</feature>
<reference evidence="4 5" key="1">
    <citation type="submission" date="2018-12" db="EMBL/GenBank/DDBJ databases">
        <authorList>
            <consortium name="Pathogen Informatics"/>
        </authorList>
    </citation>
    <scope>NUCLEOTIDE SEQUENCE [LARGE SCALE GENOMIC DNA]</scope>
    <source>
        <strain evidence="4 5">NCTC13193</strain>
    </source>
</reference>
<evidence type="ECO:0000313" key="4">
    <source>
        <dbReference type="EMBL" id="VEI76731.1"/>
    </source>
</evidence>
<accession>A0A3S4XBH4</accession>
<evidence type="ECO:0000259" key="3">
    <source>
        <dbReference type="PROSITE" id="PS51462"/>
    </source>
</evidence>
<dbReference type="Pfam" id="PF00293">
    <property type="entry name" value="NUDIX"/>
    <property type="match status" value="1"/>
</dbReference>
<dbReference type="SUPFAM" id="SSF55811">
    <property type="entry name" value="Nudix"/>
    <property type="match status" value="1"/>
</dbReference>
<dbReference type="PROSITE" id="PS00893">
    <property type="entry name" value="NUDIX_BOX"/>
    <property type="match status" value="1"/>
</dbReference>
<comment type="cofactor">
    <cofactor evidence="1">
        <name>Mg(2+)</name>
        <dbReference type="ChEBI" id="CHEBI:18420"/>
    </cofactor>
</comment>
<gene>
    <name evidence="4" type="ORF">NCTC13193_05474</name>
</gene>
<dbReference type="Gene3D" id="3.90.79.10">
    <property type="entry name" value="Nucleoside Triphosphate Pyrophosphohydrolase"/>
    <property type="match status" value="1"/>
</dbReference>
<protein>
    <submittedName>
        <fullName evidence="4">NTP pyrophosphohydrolases containing a Zn-finger, probably nucleic-acid-binding</fullName>
    </submittedName>
</protein>
<dbReference type="PROSITE" id="PS51462">
    <property type="entry name" value="NUDIX"/>
    <property type="match status" value="1"/>
</dbReference>
<dbReference type="PANTHER" id="PTHR43046:SF2">
    <property type="entry name" value="8-OXO-DGTP DIPHOSPHATASE-RELATED"/>
    <property type="match status" value="1"/>
</dbReference>
<name>A0A3S4XBH4_SERFO</name>
<evidence type="ECO:0000313" key="5">
    <source>
        <dbReference type="Proteomes" id="UP000270487"/>
    </source>
</evidence>
<dbReference type="PANTHER" id="PTHR43046">
    <property type="entry name" value="GDP-MANNOSE MANNOSYL HYDROLASE"/>
    <property type="match status" value="1"/>
</dbReference>
<dbReference type="InterPro" id="IPR020084">
    <property type="entry name" value="NUDIX_hydrolase_CS"/>
</dbReference>
<organism evidence="4 5">
    <name type="scientific">Serratia fonticola</name>
    <dbReference type="NCBI Taxonomy" id="47917"/>
    <lineage>
        <taxon>Bacteria</taxon>
        <taxon>Pseudomonadati</taxon>
        <taxon>Pseudomonadota</taxon>
        <taxon>Gammaproteobacteria</taxon>
        <taxon>Enterobacterales</taxon>
        <taxon>Yersiniaceae</taxon>
        <taxon>Serratia</taxon>
    </lineage>
</organism>
<dbReference type="EMBL" id="LR134492">
    <property type="protein sequence ID" value="VEI76731.1"/>
    <property type="molecule type" value="Genomic_DNA"/>
</dbReference>
<dbReference type="GO" id="GO:0016787">
    <property type="term" value="F:hydrolase activity"/>
    <property type="evidence" value="ECO:0007669"/>
    <property type="project" value="UniProtKB-KW"/>
</dbReference>
<dbReference type="AlphaFoldDB" id="A0A3S4XBH4"/>
<proteinExistence type="predicted"/>
<evidence type="ECO:0000256" key="2">
    <source>
        <dbReference type="ARBA" id="ARBA00022801"/>
    </source>
</evidence>
<dbReference type="Proteomes" id="UP000270487">
    <property type="component" value="Chromosome"/>
</dbReference>
<sequence>MNYVETIRKKIGHDLLLLAGANVVITRDDGCILLQLRRDGSYGLPGGLLEPGESLLQCAIRETYEECGVIFSDMQFVAVFSGDEYTFTLANEDQINVITAVYSAELKDGRGEIVINDDESEELSFLAPLPCLIIWMRNIGSISGPTLQASLSIDLSK</sequence>
<dbReference type="InterPro" id="IPR015797">
    <property type="entry name" value="NUDIX_hydrolase-like_dom_sf"/>
</dbReference>
<dbReference type="InterPro" id="IPR000086">
    <property type="entry name" value="NUDIX_hydrolase_dom"/>
</dbReference>
<keyword evidence="2 4" id="KW-0378">Hydrolase</keyword>
<evidence type="ECO:0000256" key="1">
    <source>
        <dbReference type="ARBA" id="ARBA00001946"/>
    </source>
</evidence>